<comment type="cofactor">
    <cofactor evidence="5">
        <name>Mg(2+)</name>
        <dbReference type="ChEBI" id="CHEBI:18420"/>
    </cofactor>
    <cofactor evidence="5">
        <name>Mn(2+)</name>
        <dbReference type="ChEBI" id="CHEBI:29035"/>
    </cofactor>
    <text evidence="5">Divalent metal cations. Prefers magnesium or manganese.</text>
</comment>
<protein>
    <submittedName>
        <fullName evidence="9">Malate dehydrogenase (Oxaloacetate-decarboxylating)</fullName>
    </submittedName>
</protein>
<evidence type="ECO:0000256" key="3">
    <source>
        <dbReference type="PIRSR" id="PIRSR000106-1"/>
    </source>
</evidence>
<feature type="binding site" evidence="5">
    <location>
        <position position="176"/>
    </location>
    <ligand>
        <name>a divalent metal cation</name>
        <dbReference type="ChEBI" id="CHEBI:60240"/>
    </ligand>
</feature>
<dbReference type="SMART" id="SM01274">
    <property type="entry name" value="malic"/>
    <property type="match status" value="1"/>
</dbReference>
<dbReference type="EMBL" id="SNXZ01000006">
    <property type="protein sequence ID" value="TDP93776.1"/>
    <property type="molecule type" value="Genomic_DNA"/>
</dbReference>
<reference evidence="9 10" key="1">
    <citation type="submission" date="2019-03" db="EMBL/GenBank/DDBJ databases">
        <title>Genomic Encyclopedia of Type Strains, Phase IV (KMG-IV): sequencing the most valuable type-strain genomes for metagenomic binning, comparative biology and taxonomic classification.</title>
        <authorList>
            <person name="Goeker M."/>
        </authorList>
    </citation>
    <scope>NUCLEOTIDE SEQUENCE [LARGE SCALE GENOMIC DNA]</scope>
    <source>
        <strain evidence="9 10">DSM 45361</strain>
    </source>
</reference>
<keyword evidence="2" id="KW-0560">Oxidoreductase</keyword>
<dbReference type="InterPro" id="IPR001891">
    <property type="entry name" value="Malic_OxRdtase"/>
</dbReference>
<dbReference type="GO" id="GO:0016616">
    <property type="term" value="F:oxidoreductase activity, acting on the CH-OH group of donors, NAD or NADP as acceptor"/>
    <property type="evidence" value="ECO:0007669"/>
    <property type="project" value="InterPro"/>
</dbReference>
<comment type="similarity">
    <text evidence="1">Belongs to the malic enzymes family.</text>
</comment>
<feature type="region of interest" description="Disordered" evidence="6">
    <location>
        <begin position="1"/>
        <end position="49"/>
    </location>
</feature>
<evidence type="ECO:0000256" key="5">
    <source>
        <dbReference type="PIRSR" id="PIRSR000106-3"/>
    </source>
</evidence>
<feature type="binding site" evidence="4">
    <location>
        <position position="327"/>
    </location>
    <ligand>
        <name>(S)-malate</name>
        <dbReference type="ChEBI" id="CHEBI:15589"/>
    </ligand>
</feature>
<feature type="binding site" evidence="5">
    <location>
        <position position="202"/>
    </location>
    <ligand>
        <name>a divalent metal cation</name>
        <dbReference type="ChEBI" id="CHEBI:60240"/>
    </ligand>
</feature>
<feature type="binding site" evidence="5">
    <location>
        <position position="177"/>
    </location>
    <ligand>
        <name>a divalent metal cation</name>
        <dbReference type="ChEBI" id="CHEBI:60240"/>
    </ligand>
</feature>
<comment type="caution">
    <text evidence="9">The sequence shown here is derived from an EMBL/GenBank/DDBJ whole genome shotgun (WGS) entry which is preliminary data.</text>
</comment>
<dbReference type="Gene3D" id="3.40.50.720">
    <property type="entry name" value="NAD(P)-binding Rossmann-like Domain"/>
    <property type="match status" value="1"/>
</dbReference>
<feature type="active site" description="Proton donor" evidence="3">
    <location>
        <position position="79"/>
    </location>
</feature>
<dbReference type="Proteomes" id="UP000295444">
    <property type="component" value="Unassembled WGS sequence"/>
</dbReference>
<dbReference type="PANTHER" id="PTHR43237">
    <property type="entry name" value="NADP-DEPENDENT MALIC ENZYME"/>
    <property type="match status" value="1"/>
</dbReference>
<feature type="active site" description="Proton acceptor" evidence="3">
    <location>
        <position position="134"/>
    </location>
</feature>
<evidence type="ECO:0000256" key="6">
    <source>
        <dbReference type="SAM" id="MobiDB-lite"/>
    </source>
</evidence>
<accession>A0A4R6S4V8</accession>
<evidence type="ECO:0000256" key="4">
    <source>
        <dbReference type="PIRSR" id="PIRSR000106-2"/>
    </source>
</evidence>
<dbReference type="GO" id="GO:0004470">
    <property type="term" value="F:malic enzyme activity"/>
    <property type="evidence" value="ECO:0007669"/>
    <property type="project" value="InterPro"/>
</dbReference>
<dbReference type="SUPFAM" id="SSF53223">
    <property type="entry name" value="Aminoacid dehydrogenase-like, N-terminal domain"/>
    <property type="match status" value="1"/>
</dbReference>
<dbReference type="InterPro" id="IPR051674">
    <property type="entry name" value="Malate_Decarboxylase"/>
</dbReference>
<dbReference type="InterPro" id="IPR012301">
    <property type="entry name" value="Malic_N_dom"/>
</dbReference>
<dbReference type="GO" id="GO:0046872">
    <property type="term" value="F:metal ion binding"/>
    <property type="evidence" value="ECO:0007669"/>
    <property type="project" value="UniProtKB-KW"/>
</dbReference>
<evidence type="ECO:0000313" key="10">
    <source>
        <dbReference type="Proteomes" id="UP000295444"/>
    </source>
</evidence>
<feature type="domain" description="Malic enzyme N-terminal" evidence="8">
    <location>
        <begin position="58"/>
        <end position="191"/>
    </location>
</feature>
<dbReference type="Pfam" id="PF00390">
    <property type="entry name" value="malic"/>
    <property type="match status" value="1"/>
</dbReference>
<gene>
    <name evidence="9" type="ORF">EV186_106170</name>
</gene>
<feature type="binding site" evidence="4">
    <location>
        <position position="356"/>
    </location>
    <ligand>
        <name>(S)-malate</name>
        <dbReference type="ChEBI" id="CHEBI:15589"/>
    </ligand>
</feature>
<organism evidence="9 10">
    <name type="scientific">Labedaea rhizosphaerae</name>
    <dbReference type="NCBI Taxonomy" id="598644"/>
    <lineage>
        <taxon>Bacteria</taxon>
        <taxon>Bacillati</taxon>
        <taxon>Actinomycetota</taxon>
        <taxon>Actinomycetes</taxon>
        <taxon>Pseudonocardiales</taxon>
        <taxon>Pseudonocardiaceae</taxon>
        <taxon>Labedaea</taxon>
    </lineage>
</organism>
<dbReference type="Gene3D" id="3.40.50.10380">
    <property type="entry name" value="Malic enzyme, N-terminal domain"/>
    <property type="match status" value="1"/>
</dbReference>
<dbReference type="InterPro" id="IPR012302">
    <property type="entry name" value="Malic_NAD-bd"/>
</dbReference>
<dbReference type="SMART" id="SM00919">
    <property type="entry name" value="Malic_M"/>
    <property type="match status" value="1"/>
</dbReference>
<keyword evidence="10" id="KW-1185">Reference proteome</keyword>
<name>A0A4R6S4V8_LABRH</name>
<dbReference type="InterPro" id="IPR036291">
    <property type="entry name" value="NAD(P)-bd_dom_sf"/>
</dbReference>
<dbReference type="InterPro" id="IPR046346">
    <property type="entry name" value="Aminoacid_DH-like_N_sf"/>
</dbReference>
<evidence type="ECO:0000259" key="8">
    <source>
        <dbReference type="SMART" id="SM01274"/>
    </source>
</evidence>
<dbReference type="PIRSF" id="PIRSF000106">
    <property type="entry name" value="ME"/>
    <property type="match status" value="1"/>
</dbReference>
<dbReference type="InterPro" id="IPR037062">
    <property type="entry name" value="Malic_N_dom_sf"/>
</dbReference>
<dbReference type="Pfam" id="PF03949">
    <property type="entry name" value="Malic_M"/>
    <property type="match status" value="1"/>
</dbReference>
<dbReference type="GO" id="GO:0051287">
    <property type="term" value="F:NAD binding"/>
    <property type="evidence" value="ECO:0007669"/>
    <property type="project" value="InterPro"/>
</dbReference>
<dbReference type="SUPFAM" id="SSF51735">
    <property type="entry name" value="NAD(P)-binding Rossmann-fold domains"/>
    <property type="match status" value="1"/>
</dbReference>
<feature type="compositionally biased region" description="Low complexity" evidence="6">
    <location>
        <begin position="1"/>
        <end position="12"/>
    </location>
</feature>
<dbReference type="PANTHER" id="PTHR43237:SF4">
    <property type="entry name" value="NADP-DEPENDENT MALIC ENZYME"/>
    <property type="match status" value="1"/>
</dbReference>
<evidence type="ECO:0000256" key="1">
    <source>
        <dbReference type="ARBA" id="ARBA00008785"/>
    </source>
</evidence>
<proteinExistence type="inferred from homology"/>
<evidence type="ECO:0000259" key="7">
    <source>
        <dbReference type="SMART" id="SM00919"/>
    </source>
</evidence>
<evidence type="ECO:0000313" key="9">
    <source>
        <dbReference type="EMBL" id="TDP93776.1"/>
    </source>
</evidence>
<evidence type="ECO:0000256" key="2">
    <source>
        <dbReference type="ARBA" id="ARBA00023002"/>
    </source>
</evidence>
<keyword evidence="5" id="KW-0479">Metal-binding</keyword>
<feature type="domain" description="Malic enzyme NAD-binding" evidence="7">
    <location>
        <begin position="203"/>
        <end position="423"/>
    </location>
</feature>
<sequence>MTMTDGSSTDSTVEPFDAAPSALDHDQTMNPANPAKPVSSPNGNAPVTDDEIFAAHEGGKLAISVTAPIADPRSLAIAYTPGVAKVCRAIAQDASKAARYTWAHRVVAVVSDGTAVLGLGDIGASASLPVMEGKAALFKTFGGLDSIPLVLDTTDVDEIVATLVRLRPSFGAVNLEDVSAPRCFELEKRLIEALDCPVMHDDQHGTAIVLLAALRGANTVLGKDISKQRVVIAGAGAAGIACAKILLAAGIGDVTLLDSRGIIHAGRDHLNPVKAELAGRTNVAGLTGGLAEALAGADVFVGLSASTVAEELVATMAPDSIVFALSNPDPEIHPEAAARHAAIVATGRSDFPNQINNVLAFPGIFRGALDSGARRITESMKLAAADAIAAVAADELAPDHIVPSAIDPRVGPAVAAAVAAAARADGVA</sequence>
<dbReference type="AlphaFoldDB" id="A0A4R6S4V8"/>